<feature type="domain" description="PAC" evidence="11">
    <location>
        <begin position="210"/>
        <end position="262"/>
    </location>
</feature>
<keyword evidence="3" id="KW-0597">Phosphoprotein</keyword>
<dbReference type="EMBL" id="FNLL01000003">
    <property type="protein sequence ID" value="SDT93137.1"/>
    <property type="molecule type" value="Genomic_DNA"/>
</dbReference>
<evidence type="ECO:0000256" key="2">
    <source>
        <dbReference type="ARBA" id="ARBA00012438"/>
    </source>
</evidence>
<dbReference type="SUPFAM" id="SSF47384">
    <property type="entry name" value="Homodimeric domain of signal transducing histidine kinase"/>
    <property type="match status" value="1"/>
</dbReference>
<dbReference type="Pfam" id="PF13426">
    <property type="entry name" value="PAS_9"/>
    <property type="match status" value="1"/>
</dbReference>
<evidence type="ECO:0000256" key="1">
    <source>
        <dbReference type="ARBA" id="ARBA00000085"/>
    </source>
</evidence>
<dbReference type="SMART" id="SM00387">
    <property type="entry name" value="HATPase_c"/>
    <property type="match status" value="1"/>
</dbReference>
<evidence type="ECO:0000256" key="4">
    <source>
        <dbReference type="ARBA" id="ARBA00022679"/>
    </source>
</evidence>
<dbReference type="PRINTS" id="PR00344">
    <property type="entry name" value="BCTRLSENSOR"/>
</dbReference>
<gene>
    <name evidence="12" type="ORF">SAMN04487931_10332</name>
</gene>
<evidence type="ECO:0000256" key="3">
    <source>
        <dbReference type="ARBA" id="ARBA00022553"/>
    </source>
</evidence>
<dbReference type="InterPro" id="IPR003594">
    <property type="entry name" value="HATPase_dom"/>
</dbReference>
<evidence type="ECO:0000256" key="6">
    <source>
        <dbReference type="ARBA" id="ARBA00022777"/>
    </source>
</evidence>
<evidence type="ECO:0000259" key="9">
    <source>
        <dbReference type="PROSITE" id="PS50109"/>
    </source>
</evidence>
<dbReference type="InterPro" id="IPR004358">
    <property type="entry name" value="Sig_transdc_His_kin-like_C"/>
</dbReference>
<sequence>MKKDPEMSADEMYWRIRVFDSLSYPSVIISPDKTLLGANKKFYETFNLSFEEIFGKKCFNTFLYKDTPCNSDQCTISKVIKDKKSHSFVLRHQYRWEERVFSPIFDENGDVAYVTANMRDITQTKSLENQLHGAKEFISRVIYSSASAIVAADRKGNINLMNSVAKELFGDYNGEEGKIKHTEQLYPPGKAKEIMRMLRDEKIGGKGKLLIPRTTIVNSHGEEIKVEMSAAIIYDEKGNESATMAIYNDLKDKIKVEKELKMAQKQLSQSEKMASLGQLAAGVAHEINNPLTGVLFYASLLLERGDLDDSMREDLGYILEDANRCKSIVKSLLVYSRRAGSQKNIVHLNDIVNQSLTLIRDQKKFRNIIIKKDLSDEMLLIHADTNKLNQVLINLVINAADSMDGLGIITLTSYKEKAVKKVFLEIKDTGEGIPHENLSKIFDPFFTTKEVGKSTGLGLSIVYGIIEEHGGKISVKKTGSKGTIFIIEFPMCVPSETKGPSLCNPQTD</sequence>
<keyword evidence="5" id="KW-0547">Nucleotide-binding</keyword>
<protein>
    <recommendedName>
        <fullName evidence="2">histidine kinase</fullName>
        <ecNumber evidence="2">2.7.13.3</ecNumber>
    </recommendedName>
</protein>
<dbReference type="PROSITE" id="PS50112">
    <property type="entry name" value="PAS"/>
    <property type="match status" value="1"/>
</dbReference>
<dbReference type="GO" id="GO:0006355">
    <property type="term" value="P:regulation of DNA-templated transcription"/>
    <property type="evidence" value="ECO:0007669"/>
    <property type="project" value="InterPro"/>
</dbReference>
<dbReference type="SMART" id="SM00091">
    <property type="entry name" value="PAS"/>
    <property type="match status" value="2"/>
</dbReference>
<dbReference type="GO" id="GO:0000155">
    <property type="term" value="F:phosphorelay sensor kinase activity"/>
    <property type="evidence" value="ECO:0007669"/>
    <property type="project" value="InterPro"/>
</dbReference>
<reference evidence="13" key="1">
    <citation type="submission" date="2016-10" db="EMBL/GenBank/DDBJ databases">
        <authorList>
            <person name="Varghese N."/>
            <person name="Submissions S."/>
        </authorList>
    </citation>
    <scope>NUCLEOTIDE SEQUENCE [LARGE SCALE GENOMIC DNA]</scope>
    <source>
        <strain evidence="13">DSM 3384</strain>
    </source>
</reference>
<dbReference type="NCBIfam" id="TIGR00229">
    <property type="entry name" value="sensory_box"/>
    <property type="match status" value="2"/>
</dbReference>
<dbReference type="SUPFAM" id="SSF55785">
    <property type="entry name" value="PYP-like sensor domain (PAS domain)"/>
    <property type="match status" value="2"/>
</dbReference>
<dbReference type="EC" id="2.7.13.3" evidence="2"/>
<dbReference type="Gene3D" id="1.10.287.130">
    <property type="match status" value="1"/>
</dbReference>
<dbReference type="Pfam" id="PF00512">
    <property type="entry name" value="HisKA"/>
    <property type="match status" value="1"/>
</dbReference>
<feature type="domain" description="PAC" evidence="11">
    <location>
        <begin position="81"/>
        <end position="133"/>
    </location>
</feature>
<keyword evidence="13" id="KW-1185">Reference proteome</keyword>
<evidence type="ECO:0000313" key="12">
    <source>
        <dbReference type="EMBL" id="SDT93137.1"/>
    </source>
</evidence>
<dbReference type="RefSeq" id="WP_014958032.1">
    <property type="nucleotide sequence ID" value="NZ_FNLL01000003.1"/>
</dbReference>
<dbReference type="InterPro" id="IPR036097">
    <property type="entry name" value="HisK_dim/P_sf"/>
</dbReference>
<dbReference type="PANTHER" id="PTHR43065:SF42">
    <property type="entry name" value="TWO-COMPONENT SENSOR PPRA"/>
    <property type="match status" value="1"/>
</dbReference>
<evidence type="ECO:0000259" key="11">
    <source>
        <dbReference type="PROSITE" id="PS50113"/>
    </source>
</evidence>
<accession>A0A1H2EDB6</accession>
<name>A0A1H2EDB6_9BACT</name>
<dbReference type="Pfam" id="PF00989">
    <property type="entry name" value="PAS"/>
    <property type="match status" value="1"/>
</dbReference>
<dbReference type="Proteomes" id="UP000199608">
    <property type="component" value="Unassembled WGS sequence"/>
</dbReference>
<organism evidence="12 13">
    <name type="scientific">Desulfobacula phenolica</name>
    <dbReference type="NCBI Taxonomy" id="90732"/>
    <lineage>
        <taxon>Bacteria</taxon>
        <taxon>Pseudomonadati</taxon>
        <taxon>Thermodesulfobacteriota</taxon>
        <taxon>Desulfobacteria</taxon>
        <taxon>Desulfobacterales</taxon>
        <taxon>Desulfobacteraceae</taxon>
        <taxon>Desulfobacula</taxon>
    </lineage>
</organism>
<keyword evidence="7" id="KW-0067">ATP-binding</keyword>
<dbReference type="SMART" id="SM00388">
    <property type="entry name" value="HisKA"/>
    <property type="match status" value="1"/>
</dbReference>
<dbReference type="InterPro" id="IPR036890">
    <property type="entry name" value="HATPase_C_sf"/>
</dbReference>
<dbReference type="PROSITE" id="PS50109">
    <property type="entry name" value="HIS_KIN"/>
    <property type="match status" value="1"/>
</dbReference>
<dbReference type="SUPFAM" id="SSF55874">
    <property type="entry name" value="ATPase domain of HSP90 chaperone/DNA topoisomerase II/histidine kinase"/>
    <property type="match status" value="1"/>
</dbReference>
<dbReference type="GO" id="GO:0005524">
    <property type="term" value="F:ATP binding"/>
    <property type="evidence" value="ECO:0007669"/>
    <property type="project" value="UniProtKB-KW"/>
</dbReference>
<evidence type="ECO:0000259" key="10">
    <source>
        <dbReference type="PROSITE" id="PS50112"/>
    </source>
</evidence>
<dbReference type="Gene3D" id="3.30.450.20">
    <property type="entry name" value="PAS domain"/>
    <property type="match status" value="2"/>
</dbReference>
<evidence type="ECO:0000256" key="7">
    <source>
        <dbReference type="ARBA" id="ARBA00022840"/>
    </source>
</evidence>
<dbReference type="InterPro" id="IPR003661">
    <property type="entry name" value="HisK_dim/P_dom"/>
</dbReference>
<feature type="domain" description="PAS" evidence="10">
    <location>
        <begin position="134"/>
        <end position="170"/>
    </location>
</feature>
<dbReference type="InterPro" id="IPR005467">
    <property type="entry name" value="His_kinase_dom"/>
</dbReference>
<dbReference type="AlphaFoldDB" id="A0A1H2EDB6"/>
<dbReference type="InterPro" id="IPR000014">
    <property type="entry name" value="PAS"/>
</dbReference>
<dbReference type="CDD" id="cd00130">
    <property type="entry name" value="PAS"/>
    <property type="match status" value="2"/>
</dbReference>
<proteinExistence type="predicted"/>
<keyword evidence="8" id="KW-0902">Two-component regulatory system</keyword>
<comment type="catalytic activity">
    <reaction evidence="1">
        <text>ATP + protein L-histidine = ADP + protein N-phospho-L-histidine.</text>
        <dbReference type="EC" id="2.7.13.3"/>
    </reaction>
</comment>
<dbReference type="PANTHER" id="PTHR43065">
    <property type="entry name" value="SENSOR HISTIDINE KINASE"/>
    <property type="match status" value="1"/>
</dbReference>
<dbReference type="Pfam" id="PF02518">
    <property type="entry name" value="HATPase_c"/>
    <property type="match status" value="1"/>
</dbReference>
<feature type="domain" description="Histidine kinase" evidence="9">
    <location>
        <begin position="282"/>
        <end position="493"/>
    </location>
</feature>
<evidence type="ECO:0000313" key="13">
    <source>
        <dbReference type="Proteomes" id="UP000199608"/>
    </source>
</evidence>
<evidence type="ECO:0000256" key="8">
    <source>
        <dbReference type="ARBA" id="ARBA00023012"/>
    </source>
</evidence>
<dbReference type="InterPro" id="IPR035965">
    <property type="entry name" value="PAS-like_dom_sf"/>
</dbReference>
<dbReference type="Gene3D" id="3.30.565.10">
    <property type="entry name" value="Histidine kinase-like ATPase, C-terminal domain"/>
    <property type="match status" value="1"/>
</dbReference>
<keyword evidence="4" id="KW-0808">Transferase</keyword>
<evidence type="ECO:0000256" key="5">
    <source>
        <dbReference type="ARBA" id="ARBA00022741"/>
    </source>
</evidence>
<dbReference type="InterPro" id="IPR000700">
    <property type="entry name" value="PAS-assoc_C"/>
</dbReference>
<dbReference type="PROSITE" id="PS50113">
    <property type="entry name" value="PAC"/>
    <property type="match status" value="2"/>
</dbReference>
<keyword evidence="6" id="KW-0418">Kinase</keyword>
<dbReference type="CDD" id="cd00082">
    <property type="entry name" value="HisKA"/>
    <property type="match status" value="1"/>
</dbReference>
<dbReference type="InterPro" id="IPR013767">
    <property type="entry name" value="PAS_fold"/>
</dbReference>